<reference evidence="1 2" key="1">
    <citation type="submission" date="2016-08" db="EMBL/GenBank/DDBJ databases">
        <authorList>
            <consortium name="Lentinula edodes genome sequencing consortium"/>
            <person name="Sakamoto Y."/>
            <person name="Nakade K."/>
            <person name="Sato S."/>
            <person name="Yoshida Y."/>
            <person name="Miyazaki K."/>
            <person name="Natsume S."/>
            <person name="Konno N."/>
        </authorList>
    </citation>
    <scope>NUCLEOTIDE SEQUENCE [LARGE SCALE GENOMIC DNA]</scope>
    <source>
        <strain evidence="1 2">NBRC 111202</strain>
    </source>
</reference>
<evidence type="ECO:0000313" key="2">
    <source>
        <dbReference type="Proteomes" id="UP000188533"/>
    </source>
</evidence>
<reference evidence="1 2" key="2">
    <citation type="submission" date="2017-02" db="EMBL/GenBank/DDBJ databases">
        <title>A genome survey and senescence transcriptome analysis in Lentinula edodes.</title>
        <authorList>
            <person name="Sakamoto Y."/>
            <person name="Nakade K."/>
            <person name="Sato S."/>
            <person name="Yoshida Y."/>
            <person name="Miyazaki K."/>
            <person name="Natsume S."/>
            <person name="Konno N."/>
        </authorList>
    </citation>
    <scope>NUCLEOTIDE SEQUENCE [LARGE SCALE GENOMIC DNA]</scope>
    <source>
        <strain evidence="1 2">NBRC 111202</strain>
    </source>
</reference>
<sequence length="196" mass="22028">MGNDTVVIAASGSMESKIRPDTLSLPVFVFAHRSLHSSLISKTASYIHLTYSVSVHHHFFHSVAMLLLPPSLLRSLSVSVLIFPIILGVLAMPLASHATTPQLQLHDNPIRTRPLNLRRYNMGDKLLRNVPTKRPGCVLLLDYYERWVLVWGTKHLFRAQAHNGAWNIQTTDIDEQMSSGTLLGYVKFRSDDESQS</sequence>
<dbReference type="AlphaFoldDB" id="A0A1Q3ECV4"/>
<accession>A0A1Q3ECV4</accession>
<name>A0A1Q3ECV4_LENED</name>
<proteinExistence type="predicted"/>
<dbReference type="EMBL" id="BDGU01000226">
    <property type="protein sequence ID" value="GAW05040.1"/>
    <property type="molecule type" value="Genomic_DNA"/>
</dbReference>
<keyword evidence="2" id="KW-1185">Reference proteome</keyword>
<protein>
    <submittedName>
        <fullName evidence="1">Uncharacterized protein</fullName>
    </submittedName>
</protein>
<comment type="caution">
    <text evidence="1">The sequence shown here is derived from an EMBL/GenBank/DDBJ whole genome shotgun (WGS) entry which is preliminary data.</text>
</comment>
<gene>
    <name evidence="1" type="ORF">LENED_006869</name>
</gene>
<evidence type="ECO:0000313" key="1">
    <source>
        <dbReference type="EMBL" id="GAW05040.1"/>
    </source>
</evidence>
<dbReference type="Proteomes" id="UP000188533">
    <property type="component" value="Unassembled WGS sequence"/>
</dbReference>
<organism evidence="1 2">
    <name type="scientific">Lentinula edodes</name>
    <name type="common">Shiitake mushroom</name>
    <name type="synonym">Lentinus edodes</name>
    <dbReference type="NCBI Taxonomy" id="5353"/>
    <lineage>
        <taxon>Eukaryota</taxon>
        <taxon>Fungi</taxon>
        <taxon>Dikarya</taxon>
        <taxon>Basidiomycota</taxon>
        <taxon>Agaricomycotina</taxon>
        <taxon>Agaricomycetes</taxon>
        <taxon>Agaricomycetidae</taxon>
        <taxon>Agaricales</taxon>
        <taxon>Marasmiineae</taxon>
        <taxon>Omphalotaceae</taxon>
        <taxon>Lentinula</taxon>
    </lineage>
</organism>